<dbReference type="InterPro" id="IPR007393">
    <property type="entry name" value="YlxR_dom"/>
</dbReference>
<evidence type="ECO:0000259" key="2">
    <source>
        <dbReference type="Pfam" id="PF04296"/>
    </source>
</evidence>
<reference evidence="3 4" key="1">
    <citation type="submission" date="2019-08" db="EMBL/GenBank/DDBJ databases">
        <title>Hyperibacter terrae gen. nov., sp. nov. and Hyperibacter viscosus sp. nov., two new members in the family Rhodospirillaceae isolated from the rhizosphere of Hypericum perforatum.</title>
        <authorList>
            <person name="Noviana Z."/>
        </authorList>
    </citation>
    <scope>NUCLEOTIDE SEQUENCE [LARGE SCALE GENOMIC DNA]</scope>
    <source>
        <strain evidence="3 4">R5959</strain>
    </source>
</reference>
<dbReference type="Gene3D" id="3.30.1230.10">
    <property type="entry name" value="YlxR-like"/>
    <property type="match status" value="1"/>
</dbReference>
<dbReference type="SUPFAM" id="SSF64376">
    <property type="entry name" value="YlxR-like"/>
    <property type="match status" value="1"/>
</dbReference>
<dbReference type="PANTHER" id="PTHR34215:SF1">
    <property type="entry name" value="YLXR DOMAIN-CONTAINING PROTEIN"/>
    <property type="match status" value="1"/>
</dbReference>
<dbReference type="PANTHER" id="PTHR34215">
    <property type="entry name" value="BLL0784 PROTEIN"/>
    <property type="match status" value="1"/>
</dbReference>
<dbReference type="AlphaFoldDB" id="A0A5J6N840"/>
<dbReference type="EMBL" id="CP042582">
    <property type="protein sequence ID" value="QEX25305.1"/>
    <property type="molecule type" value="Genomic_DNA"/>
</dbReference>
<name>A0A5J6N840_9PROT</name>
<dbReference type="Gene3D" id="3.30.1330.30">
    <property type="match status" value="1"/>
</dbReference>
<evidence type="ECO:0000256" key="1">
    <source>
        <dbReference type="SAM" id="MobiDB-lite"/>
    </source>
</evidence>
<proteinExistence type="predicted"/>
<gene>
    <name evidence="3" type="ORF">FRZ61_52520</name>
</gene>
<sequence length="253" mass="26534">MQSAMAMTARPTAEDPNREAISATGAASVPVEEADLAAVDETAAEGPSRRCIATRQVKPKEELLRFVVGPENELVPDLAGKLPGRGLWVSAERAALDLALQKNLFAKAAKAPVRVSPRLADEIVLLLRNRCLDLIGLARRAGQAVAGYEKVDAWLERGTVSVLLEARDGAADGKRRLAAKAGAHHIKGTATEPASRPSIAVIDLFTAAELAAALGREHVVHAALSEGGLARALRLDAARLKALIAGPDTGPNH</sequence>
<feature type="region of interest" description="Disordered" evidence="1">
    <location>
        <begin position="1"/>
        <end position="28"/>
    </location>
</feature>
<dbReference type="InterPro" id="IPR029064">
    <property type="entry name" value="Ribosomal_eL30-like_sf"/>
</dbReference>
<dbReference type="SUPFAM" id="SSF55315">
    <property type="entry name" value="L30e-like"/>
    <property type="match status" value="1"/>
</dbReference>
<dbReference type="InterPro" id="IPR035931">
    <property type="entry name" value="YlxR-like_sf"/>
</dbReference>
<dbReference type="KEGG" id="hadh:FRZ61_52520"/>
<dbReference type="Pfam" id="PF04296">
    <property type="entry name" value="YlxR"/>
    <property type="match status" value="1"/>
</dbReference>
<evidence type="ECO:0000313" key="3">
    <source>
        <dbReference type="EMBL" id="QEX25305.1"/>
    </source>
</evidence>
<organism evidence="3 4">
    <name type="scientific">Hypericibacter adhaerens</name>
    <dbReference type="NCBI Taxonomy" id="2602016"/>
    <lineage>
        <taxon>Bacteria</taxon>
        <taxon>Pseudomonadati</taxon>
        <taxon>Pseudomonadota</taxon>
        <taxon>Alphaproteobacteria</taxon>
        <taxon>Rhodospirillales</taxon>
        <taxon>Dongiaceae</taxon>
        <taxon>Hypericibacter</taxon>
    </lineage>
</organism>
<dbReference type="CDD" id="cd00279">
    <property type="entry name" value="YlxR"/>
    <property type="match status" value="1"/>
</dbReference>
<accession>A0A5J6N840</accession>
<keyword evidence="4" id="KW-1185">Reference proteome</keyword>
<dbReference type="NCBIfam" id="NF006622">
    <property type="entry name" value="PRK09190.1"/>
    <property type="match status" value="1"/>
</dbReference>
<feature type="domain" description="YlxR" evidence="2">
    <location>
        <begin position="49"/>
        <end position="122"/>
    </location>
</feature>
<evidence type="ECO:0000313" key="4">
    <source>
        <dbReference type="Proteomes" id="UP000325797"/>
    </source>
</evidence>
<dbReference type="Proteomes" id="UP000325797">
    <property type="component" value="Chromosome"/>
</dbReference>
<dbReference type="InterPro" id="IPR037465">
    <property type="entry name" value="YlxR"/>
</dbReference>
<protein>
    <recommendedName>
        <fullName evidence="2">YlxR domain-containing protein</fullName>
    </recommendedName>
</protein>